<keyword evidence="2" id="KW-0479">Metal-binding</keyword>
<dbReference type="GO" id="GO:0005634">
    <property type="term" value="C:nucleus"/>
    <property type="evidence" value="ECO:0007669"/>
    <property type="project" value="UniProtKB-SubCell"/>
</dbReference>
<dbReference type="eggNOG" id="KOG1074">
    <property type="taxonomic scope" value="Eukaryota"/>
</dbReference>
<dbReference type="STRING" id="747676.F4S7U0"/>
<keyword evidence="13" id="KW-1185">Reference proteome</keyword>
<evidence type="ECO:0000256" key="5">
    <source>
        <dbReference type="ARBA" id="ARBA00022833"/>
    </source>
</evidence>
<evidence type="ECO:0000256" key="10">
    <source>
        <dbReference type="SAM" id="MobiDB-lite"/>
    </source>
</evidence>
<dbReference type="GeneID" id="18937001"/>
<dbReference type="PROSITE" id="PS00028">
    <property type="entry name" value="ZINC_FINGER_C2H2_1"/>
    <property type="match status" value="2"/>
</dbReference>
<dbReference type="HOGENOM" id="CLU_1261773_0_0_1"/>
<dbReference type="SUPFAM" id="SSF57667">
    <property type="entry name" value="beta-beta-alpha zinc fingers"/>
    <property type="match status" value="1"/>
</dbReference>
<feature type="region of interest" description="Disordered" evidence="10">
    <location>
        <begin position="16"/>
        <end position="111"/>
    </location>
</feature>
<organism evidence="13">
    <name type="scientific">Melampsora larici-populina (strain 98AG31 / pathotype 3-4-7)</name>
    <name type="common">Poplar leaf rust fungus</name>
    <dbReference type="NCBI Taxonomy" id="747676"/>
    <lineage>
        <taxon>Eukaryota</taxon>
        <taxon>Fungi</taxon>
        <taxon>Dikarya</taxon>
        <taxon>Basidiomycota</taxon>
        <taxon>Pucciniomycotina</taxon>
        <taxon>Pucciniomycetes</taxon>
        <taxon>Pucciniales</taxon>
        <taxon>Melampsoraceae</taxon>
        <taxon>Melampsora</taxon>
    </lineage>
</organism>
<dbReference type="Proteomes" id="UP000001072">
    <property type="component" value="Unassembled WGS sequence"/>
</dbReference>
<feature type="region of interest" description="Disordered" evidence="10">
    <location>
        <begin position="139"/>
        <end position="158"/>
    </location>
</feature>
<gene>
    <name evidence="12" type="ORF">MELLADRAFT_94759</name>
</gene>
<dbReference type="KEGG" id="mlr:MELLADRAFT_94759"/>
<dbReference type="FunFam" id="3.30.160.60:FF:000060">
    <property type="entry name" value="zinc finger protein 436"/>
    <property type="match status" value="1"/>
</dbReference>
<dbReference type="GO" id="GO:0000978">
    <property type="term" value="F:RNA polymerase II cis-regulatory region sequence-specific DNA binding"/>
    <property type="evidence" value="ECO:0007669"/>
    <property type="project" value="TreeGrafter"/>
</dbReference>
<evidence type="ECO:0000256" key="9">
    <source>
        <dbReference type="PROSITE-ProRule" id="PRU00042"/>
    </source>
</evidence>
<dbReference type="PROSITE" id="PS50157">
    <property type="entry name" value="ZINC_FINGER_C2H2_2"/>
    <property type="match status" value="2"/>
</dbReference>
<dbReference type="PANTHER" id="PTHR23235:SF156">
    <property type="entry name" value="KRUPPEL-LIKE FACTOR 18"/>
    <property type="match status" value="1"/>
</dbReference>
<evidence type="ECO:0000256" key="1">
    <source>
        <dbReference type="ARBA" id="ARBA00004123"/>
    </source>
</evidence>
<dbReference type="RefSeq" id="XP_007417450.1">
    <property type="nucleotide sequence ID" value="XM_007417388.1"/>
</dbReference>
<dbReference type="SMART" id="SM00355">
    <property type="entry name" value="ZnF_C2H2"/>
    <property type="match status" value="2"/>
</dbReference>
<dbReference type="InterPro" id="IPR036236">
    <property type="entry name" value="Znf_C2H2_sf"/>
</dbReference>
<accession>F4S7U0</accession>
<protein>
    <recommendedName>
        <fullName evidence="11">C2H2-type domain-containing protein</fullName>
    </recommendedName>
</protein>
<comment type="subcellular location">
    <subcellularLocation>
        <location evidence="1">Nucleus</location>
    </subcellularLocation>
</comment>
<keyword evidence="6" id="KW-0805">Transcription regulation</keyword>
<evidence type="ECO:0000256" key="8">
    <source>
        <dbReference type="ARBA" id="ARBA00023242"/>
    </source>
</evidence>
<dbReference type="VEuPathDB" id="FungiDB:MELLADRAFT_94759"/>
<dbReference type="Pfam" id="PF00096">
    <property type="entry name" value="zf-C2H2"/>
    <property type="match status" value="2"/>
</dbReference>
<dbReference type="FunFam" id="3.30.160.60:FF:000688">
    <property type="entry name" value="zinc finger protein 197 isoform X1"/>
    <property type="match status" value="1"/>
</dbReference>
<dbReference type="AlphaFoldDB" id="F4S7U0"/>
<evidence type="ECO:0000256" key="3">
    <source>
        <dbReference type="ARBA" id="ARBA00022737"/>
    </source>
</evidence>
<evidence type="ECO:0000313" key="12">
    <source>
        <dbReference type="EMBL" id="EGF99303.1"/>
    </source>
</evidence>
<dbReference type="InterPro" id="IPR013087">
    <property type="entry name" value="Znf_C2H2_type"/>
</dbReference>
<keyword evidence="5" id="KW-0862">Zinc</keyword>
<name>F4S7U0_MELLP</name>
<feature type="domain" description="C2H2-type" evidence="11">
    <location>
        <begin position="194"/>
        <end position="219"/>
    </location>
</feature>
<evidence type="ECO:0000313" key="13">
    <source>
        <dbReference type="Proteomes" id="UP000001072"/>
    </source>
</evidence>
<dbReference type="InParanoid" id="F4S7U0"/>
<reference evidence="13" key="1">
    <citation type="journal article" date="2011" name="Proc. Natl. Acad. Sci. U.S.A.">
        <title>Obligate biotrophy features unraveled by the genomic analysis of rust fungi.</title>
        <authorList>
            <person name="Duplessis S."/>
            <person name="Cuomo C.A."/>
            <person name="Lin Y.-C."/>
            <person name="Aerts A."/>
            <person name="Tisserant E."/>
            <person name="Veneault-Fourrey C."/>
            <person name="Joly D.L."/>
            <person name="Hacquard S."/>
            <person name="Amselem J."/>
            <person name="Cantarel B.L."/>
            <person name="Chiu R."/>
            <person name="Coutinho P.M."/>
            <person name="Feau N."/>
            <person name="Field M."/>
            <person name="Frey P."/>
            <person name="Gelhaye E."/>
            <person name="Goldberg J."/>
            <person name="Grabherr M.G."/>
            <person name="Kodira C.D."/>
            <person name="Kohler A."/>
            <person name="Kuees U."/>
            <person name="Lindquist E.A."/>
            <person name="Lucas S.M."/>
            <person name="Mago R."/>
            <person name="Mauceli E."/>
            <person name="Morin E."/>
            <person name="Murat C."/>
            <person name="Pangilinan J.L."/>
            <person name="Park R."/>
            <person name="Pearson M."/>
            <person name="Quesneville H."/>
            <person name="Rouhier N."/>
            <person name="Sakthikumar S."/>
            <person name="Salamov A.A."/>
            <person name="Schmutz J."/>
            <person name="Selles B."/>
            <person name="Shapiro H."/>
            <person name="Tanguay P."/>
            <person name="Tuskan G.A."/>
            <person name="Henrissat B."/>
            <person name="Van de Peer Y."/>
            <person name="Rouze P."/>
            <person name="Ellis J.G."/>
            <person name="Dodds P.N."/>
            <person name="Schein J.E."/>
            <person name="Zhong S."/>
            <person name="Hamelin R.C."/>
            <person name="Grigoriev I.V."/>
            <person name="Szabo L.J."/>
            <person name="Martin F."/>
        </authorList>
    </citation>
    <scope>NUCLEOTIDE SEQUENCE [LARGE SCALE GENOMIC DNA]</scope>
    <source>
        <strain evidence="13">98AG31 / pathotype 3-4-7</strain>
    </source>
</reference>
<dbReference type="GO" id="GO:0000981">
    <property type="term" value="F:DNA-binding transcription factor activity, RNA polymerase II-specific"/>
    <property type="evidence" value="ECO:0007669"/>
    <property type="project" value="TreeGrafter"/>
</dbReference>
<evidence type="ECO:0000256" key="4">
    <source>
        <dbReference type="ARBA" id="ARBA00022771"/>
    </source>
</evidence>
<keyword evidence="4 9" id="KW-0863">Zinc-finger</keyword>
<keyword evidence="8" id="KW-0539">Nucleus</keyword>
<evidence type="ECO:0000256" key="2">
    <source>
        <dbReference type="ARBA" id="ARBA00022723"/>
    </source>
</evidence>
<evidence type="ECO:0000259" key="11">
    <source>
        <dbReference type="PROSITE" id="PS50157"/>
    </source>
</evidence>
<keyword evidence="3" id="KW-0677">Repeat</keyword>
<dbReference type="Gene3D" id="3.30.160.60">
    <property type="entry name" value="Classic Zinc Finger"/>
    <property type="match status" value="2"/>
</dbReference>
<evidence type="ECO:0000256" key="7">
    <source>
        <dbReference type="ARBA" id="ARBA00023163"/>
    </source>
</evidence>
<dbReference type="EMBL" id="GL883161">
    <property type="protein sequence ID" value="EGF99303.1"/>
    <property type="molecule type" value="Genomic_DNA"/>
</dbReference>
<dbReference type="GO" id="GO:0008270">
    <property type="term" value="F:zinc ion binding"/>
    <property type="evidence" value="ECO:0007669"/>
    <property type="project" value="UniProtKB-KW"/>
</dbReference>
<sequence>MQYNPLKVISSYSMADGYNTGSGRRDVYRGYPSDQSSPRPFSGHQSSDPYLHSNQQPSHSSFSPYAPVSGFAPDTFDYQSHSTGSPPYLDSRTQMNLHSSPSYGSQPHYPTTMASQNRLAYEYSHPSNPVYHAPVMPHLQSSSTSDYRSLPHDPRVSPNTGVVRNHICPTCGKGFGRPSSLAQHEFTHTGERPYVCNVCNKAFNTSSNLKRHQGLHETA</sequence>
<feature type="compositionally biased region" description="Polar residues" evidence="10">
    <location>
        <begin position="33"/>
        <end position="63"/>
    </location>
</feature>
<feature type="domain" description="C2H2-type" evidence="11">
    <location>
        <begin position="166"/>
        <end position="193"/>
    </location>
</feature>
<dbReference type="PANTHER" id="PTHR23235">
    <property type="entry name" value="KRUEPPEL-LIKE TRANSCRIPTION FACTOR"/>
    <property type="match status" value="1"/>
</dbReference>
<evidence type="ECO:0000256" key="6">
    <source>
        <dbReference type="ARBA" id="ARBA00023015"/>
    </source>
</evidence>
<feature type="compositionally biased region" description="Polar residues" evidence="10">
    <location>
        <begin position="77"/>
        <end position="111"/>
    </location>
</feature>
<dbReference type="OrthoDB" id="6077919at2759"/>
<keyword evidence="7" id="KW-0804">Transcription</keyword>
<proteinExistence type="predicted"/>